<keyword evidence="5" id="KW-1185">Reference proteome</keyword>
<dbReference type="GO" id="GO:0030163">
    <property type="term" value="P:protein catabolic process"/>
    <property type="evidence" value="ECO:0007669"/>
    <property type="project" value="InterPro"/>
</dbReference>
<feature type="domain" description="PDZ" evidence="3">
    <location>
        <begin position="180"/>
        <end position="230"/>
    </location>
</feature>
<evidence type="ECO:0000313" key="5">
    <source>
        <dbReference type="Proteomes" id="UP000225548"/>
    </source>
</evidence>
<dbReference type="InterPro" id="IPR008269">
    <property type="entry name" value="Lon_proteolytic"/>
</dbReference>
<dbReference type="PANTHER" id="PTHR10046">
    <property type="entry name" value="ATP DEPENDENT LON PROTEASE FAMILY MEMBER"/>
    <property type="match status" value="1"/>
</dbReference>
<dbReference type="InterPro" id="IPR020568">
    <property type="entry name" value="Ribosomal_Su5_D2-typ_SF"/>
</dbReference>
<evidence type="ECO:0000313" key="4">
    <source>
        <dbReference type="EMBL" id="PFG33848.1"/>
    </source>
</evidence>
<protein>
    <submittedName>
        <fullName evidence="4">PDZ domain-containing protein</fullName>
    </submittedName>
</protein>
<name>A0A2A9E4G6_9MICO</name>
<dbReference type="EMBL" id="PDJG01000001">
    <property type="protein sequence ID" value="PFG33848.1"/>
    <property type="molecule type" value="Genomic_DNA"/>
</dbReference>
<reference evidence="4 5" key="1">
    <citation type="submission" date="2017-10" db="EMBL/GenBank/DDBJ databases">
        <title>Sequencing the genomes of 1000 actinobacteria strains.</title>
        <authorList>
            <person name="Klenk H.-P."/>
        </authorList>
    </citation>
    <scope>NUCLEOTIDE SEQUENCE [LARGE SCALE GENOMIC DNA]</scope>
    <source>
        <strain evidence="4 5">DSM 18966</strain>
    </source>
</reference>
<evidence type="ECO:0000259" key="2">
    <source>
        <dbReference type="Pfam" id="PF05362"/>
    </source>
</evidence>
<dbReference type="GO" id="GO:0005524">
    <property type="term" value="F:ATP binding"/>
    <property type="evidence" value="ECO:0007669"/>
    <property type="project" value="InterPro"/>
</dbReference>
<feature type="region of interest" description="Disordered" evidence="1">
    <location>
        <begin position="1"/>
        <end position="25"/>
    </location>
</feature>
<dbReference type="SUPFAM" id="SSF54211">
    <property type="entry name" value="Ribosomal protein S5 domain 2-like"/>
    <property type="match status" value="1"/>
</dbReference>
<dbReference type="GO" id="GO:0006508">
    <property type="term" value="P:proteolysis"/>
    <property type="evidence" value="ECO:0007669"/>
    <property type="project" value="InterPro"/>
</dbReference>
<feature type="domain" description="Lon proteolytic" evidence="2">
    <location>
        <begin position="278"/>
        <end position="364"/>
    </location>
</feature>
<dbReference type="InterPro" id="IPR027065">
    <property type="entry name" value="Lon_Prtase"/>
</dbReference>
<dbReference type="Gene3D" id="2.30.42.10">
    <property type="match status" value="1"/>
</dbReference>
<dbReference type="Proteomes" id="UP000225548">
    <property type="component" value="Unassembled WGS sequence"/>
</dbReference>
<evidence type="ECO:0000259" key="3">
    <source>
        <dbReference type="Pfam" id="PF13180"/>
    </source>
</evidence>
<dbReference type="SUPFAM" id="SSF50156">
    <property type="entry name" value="PDZ domain-like"/>
    <property type="match status" value="1"/>
</dbReference>
<dbReference type="AlphaFoldDB" id="A0A2A9E4G6"/>
<organism evidence="4 5">
    <name type="scientific">Sanguibacter antarcticus</name>
    <dbReference type="NCBI Taxonomy" id="372484"/>
    <lineage>
        <taxon>Bacteria</taxon>
        <taxon>Bacillati</taxon>
        <taxon>Actinomycetota</taxon>
        <taxon>Actinomycetes</taxon>
        <taxon>Micrococcales</taxon>
        <taxon>Sanguibacteraceae</taxon>
        <taxon>Sanguibacter</taxon>
    </lineage>
</organism>
<evidence type="ECO:0000256" key="1">
    <source>
        <dbReference type="SAM" id="MobiDB-lite"/>
    </source>
</evidence>
<proteinExistence type="predicted"/>
<dbReference type="GO" id="GO:0004176">
    <property type="term" value="F:ATP-dependent peptidase activity"/>
    <property type="evidence" value="ECO:0007669"/>
    <property type="project" value="InterPro"/>
</dbReference>
<comment type="caution">
    <text evidence="4">The sequence shown here is derived from an EMBL/GenBank/DDBJ whole genome shotgun (WGS) entry which is preliminary data.</text>
</comment>
<gene>
    <name evidence="4" type="ORF">ATL42_1742</name>
</gene>
<dbReference type="Pfam" id="PF05362">
    <property type="entry name" value="Lon_C"/>
    <property type="match status" value="1"/>
</dbReference>
<dbReference type="Gene3D" id="3.30.230.10">
    <property type="match status" value="1"/>
</dbReference>
<dbReference type="InterPro" id="IPR001478">
    <property type="entry name" value="PDZ"/>
</dbReference>
<sequence>MLRVVRDDGPVTTDSQNTFSPPEGPELSARAVTLGVSFLASVLLLAGLAVVPSPYVVKSPGPTRDTLGSHDDEELISITDAETYESTGELRMVTVGVSGGPGYAVYAPQVVQGWIDETRAVFPVEEVFPPDANKETVDAANAADMTDSQQSSVYVALEALGYDIPIDLVVGGTSEGTGAAGEVETGDVIQTLDGTAITGFDQLVTALDGIDPGTTVTLGVLRDDDEVDVTFATTAKDADPEASDEDAQEGGSRLGVIIEQRIGDLPVTVEFQTADIGGPSAGMMFALGILDKLTPEDEVNGQVVAGTGTIDSDGDVGPIGGIQQKLYGALRDGAEWFLAPVENCDEVYGHVPDGLKVVKVDTFGEARAAMVAIGAGEGDSLATCTSEDVATAISSR</sequence>
<dbReference type="InterPro" id="IPR036034">
    <property type="entry name" value="PDZ_sf"/>
</dbReference>
<accession>A0A2A9E4G6</accession>
<dbReference type="InterPro" id="IPR014721">
    <property type="entry name" value="Ribsml_uS5_D2-typ_fold_subgr"/>
</dbReference>
<dbReference type="Pfam" id="PF13180">
    <property type="entry name" value="PDZ_2"/>
    <property type="match status" value="1"/>
</dbReference>
<dbReference type="GO" id="GO:0004252">
    <property type="term" value="F:serine-type endopeptidase activity"/>
    <property type="evidence" value="ECO:0007669"/>
    <property type="project" value="InterPro"/>
</dbReference>
<dbReference type="OrthoDB" id="2356897at2"/>